<dbReference type="GO" id="GO:0032196">
    <property type="term" value="P:transposition"/>
    <property type="evidence" value="ECO:0007669"/>
    <property type="project" value="UniProtKB-KW"/>
</dbReference>
<keyword evidence="4" id="KW-0238">DNA-binding</keyword>
<evidence type="ECO:0000256" key="4">
    <source>
        <dbReference type="ARBA" id="ARBA00023125"/>
    </source>
</evidence>
<dbReference type="AlphaFoldDB" id="A0AA90UIU7"/>
<comment type="similarity">
    <text evidence="1">In the C-terminal section; belongs to the transposase 35 family.</text>
</comment>
<gene>
    <name evidence="8" type="ORF">F7D95_15620</name>
</gene>
<evidence type="ECO:0000256" key="2">
    <source>
        <dbReference type="ARBA" id="ARBA00011044"/>
    </source>
</evidence>
<accession>A0AA90UIU7</accession>
<dbReference type="Pfam" id="PF01385">
    <property type="entry name" value="OrfB_IS605"/>
    <property type="match status" value="1"/>
</dbReference>
<evidence type="ECO:0000313" key="8">
    <source>
        <dbReference type="EMBL" id="MQN14186.1"/>
    </source>
</evidence>
<evidence type="ECO:0000313" key="9">
    <source>
        <dbReference type="Proteomes" id="UP000442105"/>
    </source>
</evidence>
<organism evidence="8 9">
    <name type="scientific">Segatella copri</name>
    <dbReference type="NCBI Taxonomy" id="165179"/>
    <lineage>
        <taxon>Bacteria</taxon>
        <taxon>Pseudomonadati</taxon>
        <taxon>Bacteroidota</taxon>
        <taxon>Bacteroidia</taxon>
        <taxon>Bacteroidales</taxon>
        <taxon>Prevotellaceae</taxon>
        <taxon>Segatella</taxon>
    </lineage>
</organism>
<dbReference type="NCBIfam" id="TIGR01766">
    <property type="entry name" value="IS200/IS605 family accessory protein TnpB-like domain"/>
    <property type="match status" value="1"/>
</dbReference>
<feature type="domain" description="Probable transposase IS891/IS1136/IS1341" evidence="6">
    <location>
        <begin position="235"/>
        <end position="353"/>
    </location>
</feature>
<keyword evidence="3" id="KW-0815">Transposition</keyword>
<dbReference type="GO" id="GO:0006310">
    <property type="term" value="P:DNA recombination"/>
    <property type="evidence" value="ECO:0007669"/>
    <property type="project" value="UniProtKB-KW"/>
</dbReference>
<evidence type="ECO:0000259" key="7">
    <source>
        <dbReference type="Pfam" id="PF07282"/>
    </source>
</evidence>
<dbReference type="PANTHER" id="PTHR30405:SF11">
    <property type="entry name" value="RNA-GUIDED DNA ENDONUCLEASE RV2885C-RELATED"/>
    <property type="match status" value="1"/>
</dbReference>
<dbReference type="EMBL" id="VZCW01000390">
    <property type="protein sequence ID" value="MQN14186.1"/>
    <property type="molecule type" value="Genomic_DNA"/>
</dbReference>
<dbReference type="Pfam" id="PF07282">
    <property type="entry name" value="Cas12f1-like_TNB"/>
    <property type="match status" value="1"/>
</dbReference>
<dbReference type="NCBIfam" id="NF040570">
    <property type="entry name" value="guided_TnpB"/>
    <property type="match status" value="1"/>
</dbReference>
<dbReference type="GO" id="GO:0003677">
    <property type="term" value="F:DNA binding"/>
    <property type="evidence" value="ECO:0007669"/>
    <property type="project" value="UniProtKB-KW"/>
</dbReference>
<dbReference type="RefSeq" id="WP_153129527.1">
    <property type="nucleotide sequence ID" value="NZ_VZCW01000390.1"/>
</dbReference>
<reference evidence="9" key="1">
    <citation type="submission" date="2019-09" db="EMBL/GenBank/DDBJ databases">
        <title>Distinct polysaccharide growth profiles of human intestinal Prevotella copri isolates.</title>
        <authorList>
            <person name="Fehlner-Peach H."/>
            <person name="Magnabosco C."/>
            <person name="Raghavan V."/>
            <person name="Scher J.U."/>
            <person name="Tett A."/>
            <person name="Cox L.M."/>
            <person name="Gottsegen C."/>
            <person name="Watters A."/>
            <person name="Wiltshire- Gordon J.D."/>
            <person name="Segata N."/>
            <person name="Bonneau R."/>
            <person name="Littman D.R."/>
        </authorList>
    </citation>
    <scope>NUCLEOTIDE SEQUENCE [LARGE SCALE GENOMIC DNA]</scope>
    <source>
        <strain evidence="9">iAQ1179</strain>
    </source>
</reference>
<protein>
    <submittedName>
        <fullName evidence="8">IS200/IS605 family element transposase accessory protein TnpB</fullName>
    </submittedName>
</protein>
<feature type="domain" description="Cas12f1-like TNB" evidence="7">
    <location>
        <begin position="377"/>
        <end position="445"/>
    </location>
</feature>
<proteinExistence type="inferred from homology"/>
<keyword evidence="5" id="KW-0233">DNA recombination</keyword>
<dbReference type="InterPro" id="IPR001959">
    <property type="entry name" value="Transposase"/>
</dbReference>
<name>A0AA90UIU7_9BACT</name>
<dbReference type="InterPro" id="IPR010095">
    <property type="entry name" value="Cas12f1-like_TNB"/>
</dbReference>
<comment type="similarity">
    <text evidence="2">In the N-terminal section; belongs to the transposase 2 family.</text>
</comment>
<dbReference type="Proteomes" id="UP000442105">
    <property type="component" value="Unassembled WGS sequence"/>
</dbReference>
<evidence type="ECO:0000256" key="5">
    <source>
        <dbReference type="ARBA" id="ARBA00023172"/>
    </source>
</evidence>
<evidence type="ECO:0000256" key="3">
    <source>
        <dbReference type="ARBA" id="ARBA00022578"/>
    </source>
</evidence>
<evidence type="ECO:0000259" key="6">
    <source>
        <dbReference type="Pfam" id="PF01385"/>
    </source>
</evidence>
<dbReference type="PANTHER" id="PTHR30405">
    <property type="entry name" value="TRANSPOSASE"/>
    <property type="match status" value="1"/>
</dbReference>
<evidence type="ECO:0000256" key="1">
    <source>
        <dbReference type="ARBA" id="ARBA00008761"/>
    </source>
</evidence>
<dbReference type="InterPro" id="IPR051399">
    <property type="entry name" value="RNA-guided_DNA_endo/Transpos"/>
</dbReference>
<sequence length="453" mass="52413">MSKITRKIKIIPDIDGITHEESNKKCYNTFYKFDRKLYKVANLLVSQLYGLDSLLSLMRLQNDEYVKCLSKLSFKSITDATKEEIKKRMKEIDAELISIKNDIAPKHPQTYSYRAVTSSEYAKDIPSDILNNLKQDVYQHFNENKKEQIRGERSLATYKKGMPIPFNLKKKHGIISVGDNYYLPWFEDTRFRLNFGRDRSNNRAIIDNCIKTKKYKLCAAAKIQLKERKLFLLITVDIPKAESVPVKGKVMGVDLGVVNPAYVAVNDGPERSRIGNGEAFQKQRDVFRRRFRELQRSQLTQGGHGRKHKTKATEILRGKERNWVQTENHRISREIVNLASRWKVETIQMESLKGFGKNQEGEVEYNHKRLLGRWSYFELQKDIEYKAAMAGIAVQYVNPAYTSQTCHVCGQRGNRIERDTFICTNPECTCYNQAQDADMNAAINIAKSKDVIK</sequence>
<comment type="caution">
    <text evidence="8">The sequence shown here is derived from an EMBL/GenBank/DDBJ whole genome shotgun (WGS) entry which is preliminary data.</text>
</comment>